<dbReference type="PANTHER" id="PTHR30250:SF11">
    <property type="entry name" value="O-ANTIGEN TRANSPORTER-RELATED"/>
    <property type="match status" value="1"/>
</dbReference>
<organism evidence="7 8">
    <name type="scientific">Ruminococcus gauvreauii</name>
    <dbReference type="NCBI Taxonomy" id="438033"/>
    <lineage>
        <taxon>Bacteria</taxon>
        <taxon>Bacillati</taxon>
        <taxon>Bacillota</taxon>
        <taxon>Clostridia</taxon>
        <taxon>Eubacteriales</taxon>
        <taxon>Oscillospiraceae</taxon>
        <taxon>Ruminococcus</taxon>
    </lineage>
</organism>
<keyword evidence="8" id="KW-1185">Reference proteome</keyword>
<keyword evidence="2" id="KW-1003">Cell membrane</keyword>
<comment type="subcellular location">
    <subcellularLocation>
        <location evidence="1">Cell membrane</location>
        <topology evidence="1">Multi-pass membrane protein</topology>
    </subcellularLocation>
</comment>
<evidence type="ECO:0008006" key="9">
    <source>
        <dbReference type="Google" id="ProtNLM"/>
    </source>
</evidence>
<dbReference type="PANTHER" id="PTHR30250">
    <property type="entry name" value="PST FAMILY PREDICTED COLANIC ACID TRANSPORTER"/>
    <property type="match status" value="1"/>
</dbReference>
<feature type="transmembrane region" description="Helical" evidence="6">
    <location>
        <begin position="87"/>
        <end position="106"/>
    </location>
</feature>
<feature type="transmembrane region" description="Helical" evidence="6">
    <location>
        <begin position="47"/>
        <end position="66"/>
    </location>
</feature>
<evidence type="ECO:0000313" key="7">
    <source>
        <dbReference type="EMBL" id="UWP60956.1"/>
    </source>
</evidence>
<keyword evidence="4 6" id="KW-1133">Transmembrane helix</keyword>
<dbReference type="EMBL" id="CP102290">
    <property type="protein sequence ID" value="UWP60956.1"/>
    <property type="molecule type" value="Genomic_DNA"/>
</dbReference>
<keyword evidence="3 6" id="KW-0812">Transmembrane</keyword>
<evidence type="ECO:0000256" key="2">
    <source>
        <dbReference type="ARBA" id="ARBA00022475"/>
    </source>
</evidence>
<evidence type="ECO:0000256" key="6">
    <source>
        <dbReference type="SAM" id="Phobius"/>
    </source>
</evidence>
<dbReference type="Proteomes" id="UP001060164">
    <property type="component" value="Chromosome"/>
</dbReference>
<feature type="transmembrane region" description="Helical" evidence="6">
    <location>
        <begin position="112"/>
        <end position="130"/>
    </location>
</feature>
<feature type="transmembrane region" description="Helical" evidence="6">
    <location>
        <begin position="142"/>
        <end position="161"/>
    </location>
</feature>
<evidence type="ECO:0000256" key="3">
    <source>
        <dbReference type="ARBA" id="ARBA00022692"/>
    </source>
</evidence>
<evidence type="ECO:0000256" key="5">
    <source>
        <dbReference type="ARBA" id="ARBA00023136"/>
    </source>
</evidence>
<feature type="transmembrane region" description="Helical" evidence="6">
    <location>
        <begin position="12"/>
        <end position="35"/>
    </location>
</feature>
<dbReference type="RefSeq" id="WP_028527654.1">
    <property type="nucleotide sequence ID" value="NZ_CABLBR010000003.1"/>
</dbReference>
<keyword evidence="5 6" id="KW-0472">Membrane</keyword>
<sequence>MGETQKKQILGNTVYTMGGMLLMNGVLQLLIYPLLNRHMGADQMGGLLYIMGLVSILCPSVGQSLNTSRLVVRRTFAVTNGDYDRSLLLFGGIGSVIAVLASIRFMTGTGTVILTLLLLMLTTFRYYGDVEYRLNLNYRRFFVYYLVMSIGYIIGFGLYWLTDIWFFIFLAGEAASLVYVSVTGSVFRQFFTKSDYFKVACSRGFFLMLSYLITNVTLNMDRVALKYMIGNVAVTQYYVVSLIGKTMVLLIAPINTIVISYLTRREHTLRRKEFGMAVLAGSGVSLVFFLFCQIATPIFVRLLYPDLYEAVRGLVTVVNLTQVLGMFSAFLFILVLTFTDEKWQLILQSGHLILMTVLVLCLTGQYGIMGFSCAVLAANVVRVIAVTALGFAKLCKKQKR</sequence>
<evidence type="ECO:0000256" key="4">
    <source>
        <dbReference type="ARBA" id="ARBA00022989"/>
    </source>
</evidence>
<accession>A0ABY5VL79</accession>
<proteinExistence type="predicted"/>
<protein>
    <recommendedName>
        <fullName evidence="9">Polysaccharide biosynthesis protein</fullName>
    </recommendedName>
</protein>
<feature type="transmembrane region" description="Helical" evidence="6">
    <location>
        <begin position="320"/>
        <end position="338"/>
    </location>
</feature>
<feature type="transmembrane region" description="Helical" evidence="6">
    <location>
        <begin position="167"/>
        <end position="187"/>
    </location>
</feature>
<evidence type="ECO:0000256" key="1">
    <source>
        <dbReference type="ARBA" id="ARBA00004651"/>
    </source>
</evidence>
<name>A0ABY5VL79_9FIRM</name>
<feature type="transmembrane region" description="Helical" evidence="6">
    <location>
        <begin position="199"/>
        <end position="218"/>
    </location>
</feature>
<reference evidence="7" key="1">
    <citation type="journal article" date="2022" name="Cell">
        <title>Design, construction, and in vivo augmentation of a complex gut microbiome.</title>
        <authorList>
            <person name="Cheng A.G."/>
            <person name="Ho P.Y."/>
            <person name="Aranda-Diaz A."/>
            <person name="Jain S."/>
            <person name="Yu F.B."/>
            <person name="Meng X."/>
            <person name="Wang M."/>
            <person name="Iakiviak M."/>
            <person name="Nagashima K."/>
            <person name="Zhao A."/>
            <person name="Murugkar P."/>
            <person name="Patil A."/>
            <person name="Atabakhsh K."/>
            <person name="Weakley A."/>
            <person name="Yan J."/>
            <person name="Brumbaugh A.R."/>
            <person name="Higginbottom S."/>
            <person name="Dimas A."/>
            <person name="Shiver A.L."/>
            <person name="Deutschbauer A."/>
            <person name="Neff N."/>
            <person name="Sonnenburg J.L."/>
            <person name="Huang K.C."/>
            <person name="Fischbach M.A."/>
        </authorList>
    </citation>
    <scope>NUCLEOTIDE SEQUENCE</scope>
    <source>
        <strain evidence="7">DSM 19829</strain>
    </source>
</reference>
<gene>
    <name evidence="7" type="ORF">NQ502_07980</name>
</gene>
<feature type="transmembrane region" description="Helical" evidence="6">
    <location>
        <begin position="274"/>
        <end position="300"/>
    </location>
</feature>
<evidence type="ECO:0000313" key="8">
    <source>
        <dbReference type="Proteomes" id="UP001060164"/>
    </source>
</evidence>
<feature type="transmembrane region" description="Helical" evidence="6">
    <location>
        <begin position="350"/>
        <end position="368"/>
    </location>
</feature>
<feature type="transmembrane region" description="Helical" evidence="6">
    <location>
        <begin position="238"/>
        <end position="262"/>
    </location>
</feature>
<feature type="transmembrane region" description="Helical" evidence="6">
    <location>
        <begin position="374"/>
        <end position="395"/>
    </location>
</feature>
<dbReference type="InterPro" id="IPR050833">
    <property type="entry name" value="Poly_Biosynth_Transport"/>
</dbReference>